<evidence type="ECO:0000256" key="2">
    <source>
        <dbReference type="ARBA" id="ARBA00022670"/>
    </source>
</evidence>
<feature type="region of interest" description="Disordered" evidence="6">
    <location>
        <begin position="129"/>
        <end position="154"/>
    </location>
</feature>
<reference evidence="8 9" key="1">
    <citation type="journal article" date="2013" name="BMC Genomics">
        <title>The genome and transcriptome of the pine saprophyte Ophiostoma piceae, and a comparison with the bark beetle-associated pine pathogen Grosmannia clavigera.</title>
        <authorList>
            <person name="Haridas S."/>
            <person name="Wang Y."/>
            <person name="Lim L."/>
            <person name="Massoumi Alamouti S."/>
            <person name="Jackman S."/>
            <person name="Docking R."/>
            <person name="Robertson G."/>
            <person name="Birol I."/>
            <person name="Bohlmann J."/>
            <person name="Breuil C."/>
        </authorList>
    </citation>
    <scope>NUCLEOTIDE SEQUENCE [LARGE SCALE GENOMIC DNA]</scope>
    <source>
        <strain evidence="8 9">UAMH 11346</strain>
    </source>
</reference>
<evidence type="ECO:0000259" key="7">
    <source>
        <dbReference type="Pfam" id="PF00082"/>
    </source>
</evidence>
<dbReference type="OMA" id="AHGTQMA"/>
<keyword evidence="9" id="KW-1185">Reference proteome</keyword>
<keyword evidence="4" id="KW-0720">Serine protease</keyword>
<dbReference type="eggNOG" id="ENOG502S098">
    <property type="taxonomic scope" value="Eukaryota"/>
</dbReference>
<dbReference type="InterPro" id="IPR036852">
    <property type="entry name" value="Peptidase_S8/S53_dom_sf"/>
</dbReference>
<dbReference type="GO" id="GO:0006508">
    <property type="term" value="P:proteolysis"/>
    <property type="evidence" value="ECO:0007669"/>
    <property type="project" value="UniProtKB-KW"/>
</dbReference>
<accession>S3CZU1</accession>
<dbReference type="InterPro" id="IPR050131">
    <property type="entry name" value="Peptidase_S8_subtilisin-like"/>
</dbReference>
<proteinExistence type="inferred from homology"/>
<dbReference type="PROSITE" id="PS51892">
    <property type="entry name" value="SUBTILASE"/>
    <property type="match status" value="1"/>
</dbReference>
<feature type="domain" description="Peptidase S8/S53" evidence="7">
    <location>
        <begin position="765"/>
        <end position="975"/>
    </location>
</feature>
<evidence type="ECO:0000256" key="1">
    <source>
        <dbReference type="ARBA" id="ARBA00011073"/>
    </source>
</evidence>
<organism evidence="8 9">
    <name type="scientific">Ophiostoma piceae (strain UAMH 11346)</name>
    <name type="common">Sap stain fungus</name>
    <dbReference type="NCBI Taxonomy" id="1262450"/>
    <lineage>
        <taxon>Eukaryota</taxon>
        <taxon>Fungi</taxon>
        <taxon>Dikarya</taxon>
        <taxon>Ascomycota</taxon>
        <taxon>Pezizomycotina</taxon>
        <taxon>Sordariomycetes</taxon>
        <taxon>Sordariomycetidae</taxon>
        <taxon>Ophiostomatales</taxon>
        <taxon>Ophiostomataceae</taxon>
        <taxon>Ophiostoma</taxon>
    </lineage>
</organism>
<evidence type="ECO:0000256" key="5">
    <source>
        <dbReference type="PROSITE-ProRule" id="PRU01240"/>
    </source>
</evidence>
<evidence type="ECO:0000313" key="8">
    <source>
        <dbReference type="EMBL" id="EPE06505.1"/>
    </source>
</evidence>
<comment type="similarity">
    <text evidence="1 5">Belongs to the peptidase S8 family.</text>
</comment>
<dbReference type="InterPro" id="IPR000209">
    <property type="entry name" value="Peptidase_S8/S53_dom"/>
</dbReference>
<dbReference type="Proteomes" id="UP000016923">
    <property type="component" value="Unassembled WGS sequence"/>
</dbReference>
<evidence type="ECO:0000313" key="9">
    <source>
        <dbReference type="Proteomes" id="UP000016923"/>
    </source>
</evidence>
<gene>
    <name evidence="8" type="ORF">F503_02633</name>
</gene>
<feature type="region of interest" description="Disordered" evidence="6">
    <location>
        <begin position="80"/>
        <end position="103"/>
    </location>
</feature>
<dbReference type="AlphaFoldDB" id="S3CZU1"/>
<dbReference type="HOGENOM" id="CLU_302069_0_0_1"/>
<keyword evidence="3" id="KW-0378">Hydrolase</keyword>
<dbReference type="VEuPathDB" id="FungiDB:F503_02633"/>
<comment type="caution">
    <text evidence="5">Lacks conserved residue(s) required for the propagation of feature annotation.</text>
</comment>
<dbReference type="EMBL" id="KE148153">
    <property type="protein sequence ID" value="EPE06505.1"/>
    <property type="molecule type" value="Genomic_DNA"/>
</dbReference>
<dbReference type="SUPFAM" id="SSF52743">
    <property type="entry name" value="Subtilisin-like"/>
    <property type="match status" value="1"/>
</dbReference>
<protein>
    <submittedName>
        <fullName evidence="8">Intracellular serine protease</fullName>
    </submittedName>
</protein>
<dbReference type="InterPro" id="IPR015500">
    <property type="entry name" value="Peptidase_S8_subtilisin-rel"/>
</dbReference>
<dbReference type="OrthoDB" id="3565018at2759"/>
<dbReference type="Gene3D" id="3.40.50.200">
    <property type="entry name" value="Peptidase S8/S53 domain"/>
    <property type="match status" value="1"/>
</dbReference>
<dbReference type="PANTHER" id="PTHR43806:SF58">
    <property type="entry name" value="ALKALINE PROTEASE 1-RELATED"/>
    <property type="match status" value="1"/>
</dbReference>
<dbReference type="GO" id="GO:0004252">
    <property type="term" value="F:serine-type endopeptidase activity"/>
    <property type="evidence" value="ECO:0007669"/>
    <property type="project" value="InterPro"/>
</dbReference>
<dbReference type="STRING" id="1262450.S3CZU1"/>
<dbReference type="Pfam" id="PF00082">
    <property type="entry name" value="Peptidase_S8"/>
    <property type="match status" value="1"/>
</dbReference>
<dbReference type="PANTHER" id="PTHR43806">
    <property type="entry name" value="PEPTIDASE S8"/>
    <property type="match status" value="1"/>
</dbReference>
<name>S3CZU1_OPHP1</name>
<dbReference type="PRINTS" id="PR00723">
    <property type="entry name" value="SUBTILISIN"/>
</dbReference>
<evidence type="ECO:0000256" key="3">
    <source>
        <dbReference type="ARBA" id="ARBA00022801"/>
    </source>
</evidence>
<keyword evidence="2 8" id="KW-0645">Protease</keyword>
<evidence type="ECO:0000256" key="6">
    <source>
        <dbReference type="SAM" id="MobiDB-lite"/>
    </source>
</evidence>
<evidence type="ECO:0000256" key="4">
    <source>
        <dbReference type="ARBA" id="ARBA00022825"/>
    </source>
</evidence>
<sequence length="1066" mass="119628">MASKVDQDRQRAIRDLLADVRDLKNSARKSHKSVILDKFIREEPIFGSNGDRLLHVLIQYENPVNGGECETSLWSDAPETPTITAADADPRGRASGGDASHGGSHEIARYLIIDRTRESSRGMVRKDVRYDPSTTVEPGKKREAGRSSVPETLGRSESIIEQQLDNRGLGRLLLKWLLKHQYFKSYFTKKPEAPAGQNEMLDTLPLYLAIEKNNLAFLACFIGVYCDPKSKDIRPLMDTIIETKDRLGDGNCIHAAIKKCIPFTSCLVAVCSDAALMDKDIAKHTPLHRAIVRDNPRSTWIPPPPAILKKLPKPPLWEKAFEPESIFTAIQGRPGSEKLLRTILTSVNKAGNSPLQDRLSLKKVNSNLANRLKDTIFTSVESIADVSTALYGTTGATKELYLNMADFNQASHNFHAFVEKLTQSPGRRNIAQFSDPVTDIAFSDPYQSAVTSRLPAVPSENQSVNFEEILFFVHLPDLNYVKQPCPHSAISKLFLWLKQCGVHTIRKLRIPDSTQNPLSEAFVQKYVLDLFRIESLDWRKLDINTDVLLRCAAGDGRTGRGTKALDVIQTKNVLQDLTLYSSGSWSTLYHWCSEDGLIQIPQLTKVQINIVQLNQTEDFYDGETHKRHLELSNLYASRVRKRFATMANEPHQAYVKDWEVKVDANWDYPLPPHEPEEPSSQIVKHQFTSQLLPSVNALQQLEVDQSALPLSELSDDEFSIHDESGEDTDNDGEDDFFSVDKWVEPRERFRPFALAPEMARQADRRIRVAIIDNGADRVRSRFRNQIAKGQSFVSVDEFHNDQPLPWWMVSDAHGTQMASLVSQTNPYCRLYIARVGTRRNDIRAESAVKAITWAMEHDVDIISMSWTLDYDDAGLRTVIDKAAARRILLFASTPDEGIYSEAWPADYTQQTISVSATDQFGHLTSKARATKTADVQIPGENIRAAGPAYIGNTLALVSGSSVATALAAGLASLALLLMQTFNEDLPIERPGSAPDLGADAQHKRHYYYTKEGMLSVFQRMAASTDQAILLRHMFPSESVPKDQVLDKLSQHWDVKGWNKRRVDTTI</sequence>